<gene>
    <name evidence="2" type="ORF">BT96DRAFT_945669</name>
</gene>
<evidence type="ECO:0000256" key="1">
    <source>
        <dbReference type="SAM" id="SignalP"/>
    </source>
</evidence>
<sequence length="167" mass="18014">MYPFVALACLVSLLPSVLVAADQALTLAQITSPTNGTDILPGETFPFDYRTMGDLNSGVSSYTCTCWYFTGPVEGFQATPYFATGHLIGAFSLGNYSDLDSDYPSLPSRLTMPYFSVLPGNGEGESVSNQPVFIGCMEEYGYDAKQSVGSLMSFCYIQIMYNGTDGN</sequence>
<dbReference type="Proteomes" id="UP000799118">
    <property type="component" value="Unassembled WGS sequence"/>
</dbReference>
<evidence type="ECO:0000313" key="2">
    <source>
        <dbReference type="EMBL" id="KAE9391023.1"/>
    </source>
</evidence>
<accession>A0A6A4GZX2</accession>
<dbReference type="OrthoDB" id="3944184at2759"/>
<dbReference type="EMBL" id="ML769638">
    <property type="protein sequence ID" value="KAE9391023.1"/>
    <property type="molecule type" value="Genomic_DNA"/>
</dbReference>
<feature type="chain" id="PRO_5025456932" evidence="1">
    <location>
        <begin position="22"/>
        <end position="167"/>
    </location>
</feature>
<feature type="signal peptide" evidence="1">
    <location>
        <begin position="1"/>
        <end position="21"/>
    </location>
</feature>
<reference evidence="2" key="1">
    <citation type="journal article" date="2019" name="Environ. Microbiol.">
        <title>Fungal ecological strategies reflected in gene transcription - a case study of two litter decomposers.</title>
        <authorList>
            <person name="Barbi F."/>
            <person name="Kohler A."/>
            <person name="Barry K."/>
            <person name="Baskaran P."/>
            <person name="Daum C."/>
            <person name="Fauchery L."/>
            <person name="Ihrmark K."/>
            <person name="Kuo A."/>
            <person name="LaButti K."/>
            <person name="Lipzen A."/>
            <person name="Morin E."/>
            <person name="Grigoriev I.V."/>
            <person name="Henrissat B."/>
            <person name="Lindahl B."/>
            <person name="Martin F."/>
        </authorList>
    </citation>
    <scope>NUCLEOTIDE SEQUENCE</scope>
    <source>
        <strain evidence="2">JB14</strain>
    </source>
</reference>
<name>A0A6A4GZX2_9AGAR</name>
<protein>
    <submittedName>
        <fullName evidence="2">Uncharacterized protein</fullName>
    </submittedName>
</protein>
<evidence type="ECO:0000313" key="3">
    <source>
        <dbReference type="Proteomes" id="UP000799118"/>
    </source>
</evidence>
<keyword evidence="3" id="KW-1185">Reference proteome</keyword>
<keyword evidence="1" id="KW-0732">Signal</keyword>
<dbReference type="AlphaFoldDB" id="A0A6A4GZX2"/>
<proteinExistence type="predicted"/>
<organism evidence="2 3">
    <name type="scientific">Gymnopus androsaceus JB14</name>
    <dbReference type="NCBI Taxonomy" id="1447944"/>
    <lineage>
        <taxon>Eukaryota</taxon>
        <taxon>Fungi</taxon>
        <taxon>Dikarya</taxon>
        <taxon>Basidiomycota</taxon>
        <taxon>Agaricomycotina</taxon>
        <taxon>Agaricomycetes</taxon>
        <taxon>Agaricomycetidae</taxon>
        <taxon>Agaricales</taxon>
        <taxon>Marasmiineae</taxon>
        <taxon>Omphalotaceae</taxon>
        <taxon>Gymnopus</taxon>
    </lineage>
</organism>